<comment type="caution">
    <text evidence="11">Lacks conserved residue(s) required for the propagation of feature annotation.</text>
</comment>
<comment type="caution">
    <text evidence="13">The sequence shown here is derived from an EMBL/GenBank/DDBJ whole genome shotgun (WGS) entry which is preliminary data.</text>
</comment>
<keyword evidence="4 11" id="KW-0288">FMN</keyword>
<keyword evidence="6 11" id="KW-0460">Magnesium</keyword>
<dbReference type="PIRSF" id="PIRSF003314">
    <property type="entry name" value="IPP_isomerase"/>
    <property type="match status" value="1"/>
</dbReference>
<dbReference type="EMBL" id="JABFFQ010000002">
    <property type="protein sequence ID" value="MDV4342452.1"/>
    <property type="molecule type" value="Genomic_DNA"/>
</dbReference>
<dbReference type="Pfam" id="PF01070">
    <property type="entry name" value="FMN_dh"/>
    <property type="match status" value="1"/>
</dbReference>
<dbReference type="EC" id="5.3.3.2" evidence="11"/>
<comment type="catalytic activity">
    <reaction evidence="11">
        <text>isopentenyl diphosphate = dimethylallyl diphosphate</text>
        <dbReference type="Rhea" id="RHEA:23284"/>
        <dbReference type="ChEBI" id="CHEBI:57623"/>
        <dbReference type="ChEBI" id="CHEBI:128769"/>
        <dbReference type="EC" id="5.3.3.2"/>
    </reaction>
</comment>
<name>A0ABU3Z0V8_9EURY</name>
<keyword evidence="2 11" id="KW-0963">Cytoplasm</keyword>
<evidence type="ECO:0000256" key="5">
    <source>
        <dbReference type="ARBA" id="ARBA00022723"/>
    </source>
</evidence>
<sequence>MTNETATSSRKRDHLVICCEQPVEAGDAGFNDVRLVHNALPECNMDAIETKTRFLGRALGSPLFIAAMTGGHPDTLEVNRRLARAAERYNLGMGVGSQRAALEKPELEESFTVVREEAPRAFLCANLGIIQLRDHGIEWAERAVEMIDAQAIAIHINSLQEAIQPEGDHNTEGCLEALRYLCEEFSYPVIVKETGSGISAGTARVIRGAGASAIDIGGYGGTSWAKIERLRANDSRLADLGEAFLSWGIPTVVSLCEVRTAGGPIIATGGLRTGVDIAKSIALGADLGGMALPLLKPAMESDDALSAAIEAMHRELRVAMFLTGSRSTRDLRHARTYITGLTRQMLRNSD</sequence>
<evidence type="ECO:0000256" key="2">
    <source>
        <dbReference type="ARBA" id="ARBA00022490"/>
    </source>
</evidence>
<dbReference type="PANTHER" id="PTHR43665:SF1">
    <property type="entry name" value="ISOPENTENYL-DIPHOSPHATE DELTA-ISOMERASE"/>
    <property type="match status" value="1"/>
</dbReference>
<evidence type="ECO:0000256" key="11">
    <source>
        <dbReference type="HAMAP-Rule" id="MF_00354"/>
    </source>
</evidence>
<dbReference type="CDD" id="cd02811">
    <property type="entry name" value="IDI-2_FMN"/>
    <property type="match status" value="1"/>
</dbReference>
<feature type="binding site" evidence="11">
    <location>
        <position position="126"/>
    </location>
    <ligand>
        <name>FMN</name>
        <dbReference type="ChEBI" id="CHEBI:58210"/>
    </ligand>
</feature>
<dbReference type="Proteomes" id="UP001273768">
    <property type="component" value="Unassembled WGS sequence"/>
</dbReference>
<feature type="binding site" evidence="11">
    <location>
        <position position="97"/>
    </location>
    <ligand>
        <name>FMN</name>
        <dbReference type="ChEBI" id="CHEBI:58210"/>
    </ligand>
</feature>
<feature type="binding site" evidence="11">
    <location>
        <position position="222"/>
    </location>
    <ligand>
        <name>FMN</name>
        <dbReference type="ChEBI" id="CHEBI:58210"/>
    </ligand>
</feature>
<evidence type="ECO:0000259" key="12">
    <source>
        <dbReference type="Pfam" id="PF01070"/>
    </source>
</evidence>
<dbReference type="RefSeq" id="WP_317295642.1">
    <property type="nucleotide sequence ID" value="NZ_JABFFQ010000002.1"/>
</dbReference>
<keyword evidence="9 11" id="KW-0413">Isomerase</keyword>
<organism evidence="13 14">
    <name type="scientific">Methanoculleus nereidis</name>
    <dbReference type="NCBI Taxonomy" id="2735141"/>
    <lineage>
        <taxon>Archaea</taxon>
        <taxon>Methanobacteriati</taxon>
        <taxon>Methanobacteriota</taxon>
        <taxon>Stenosarchaea group</taxon>
        <taxon>Methanomicrobia</taxon>
        <taxon>Methanomicrobiales</taxon>
        <taxon>Methanomicrobiaceae</taxon>
        <taxon>Methanoculleus</taxon>
    </lineage>
</organism>
<keyword evidence="3 11" id="KW-0285">Flavoprotein</keyword>
<evidence type="ECO:0000313" key="13">
    <source>
        <dbReference type="EMBL" id="MDV4342452.1"/>
    </source>
</evidence>
<evidence type="ECO:0000256" key="9">
    <source>
        <dbReference type="ARBA" id="ARBA00023235"/>
    </source>
</evidence>
<keyword evidence="5 11" id="KW-0479">Metal-binding</keyword>
<protein>
    <recommendedName>
        <fullName evidence="11">Isopentenyl-diphosphate delta-isomerase</fullName>
        <shortName evidence="11">IPP isomerase</shortName>
        <ecNumber evidence="11">5.3.3.2</ecNumber>
    </recommendedName>
    <alternativeName>
        <fullName evidence="11">Isopentenyl diphosphate:dimethylallyl diphosphate isomerase</fullName>
    </alternativeName>
    <alternativeName>
        <fullName evidence="11">Isopentenyl pyrophosphate isomerase</fullName>
    </alternativeName>
    <alternativeName>
        <fullName evidence="11">Type 2 isopentenyl diphosphate isomerase</fullName>
        <shortName evidence="11">IDI-2</shortName>
    </alternativeName>
</protein>
<dbReference type="NCBIfam" id="TIGR02151">
    <property type="entry name" value="IPP_isom_2"/>
    <property type="match status" value="1"/>
</dbReference>
<dbReference type="GO" id="GO:0004452">
    <property type="term" value="F:isopentenyl-diphosphate delta-isomerase activity"/>
    <property type="evidence" value="ECO:0007669"/>
    <property type="project" value="UniProtKB-EC"/>
</dbReference>
<evidence type="ECO:0000256" key="7">
    <source>
        <dbReference type="ARBA" id="ARBA00022857"/>
    </source>
</evidence>
<proteinExistence type="inferred from homology"/>
<feature type="binding site" evidence="11">
    <location>
        <position position="161"/>
    </location>
    <ligand>
        <name>Mg(2+)</name>
        <dbReference type="ChEBI" id="CHEBI:18420"/>
    </ligand>
</feature>
<evidence type="ECO:0000256" key="4">
    <source>
        <dbReference type="ARBA" id="ARBA00022643"/>
    </source>
</evidence>
<feature type="binding site" evidence="11">
    <location>
        <begin position="270"/>
        <end position="272"/>
    </location>
    <ligand>
        <name>FMN</name>
        <dbReference type="ChEBI" id="CHEBI:58210"/>
    </ligand>
</feature>
<evidence type="ECO:0000313" key="14">
    <source>
        <dbReference type="Proteomes" id="UP001273768"/>
    </source>
</evidence>
<keyword evidence="7 11" id="KW-0521">NADP</keyword>
<comment type="subcellular location">
    <subcellularLocation>
        <location evidence="11">Cytoplasm</location>
    </subcellularLocation>
</comment>
<dbReference type="Gene3D" id="3.20.20.70">
    <property type="entry name" value="Aldolase class I"/>
    <property type="match status" value="1"/>
</dbReference>
<feature type="binding site" evidence="11">
    <location>
        <begin position="10"/>
        <end position="11"/>
    </location>
    <ligand>
        <name>substrate</name>
    </ligand>
</feature>
<keyword evidence="14" id="KW-1185">Reference proteome</keyword>
<comment type="subunit">
    <text evidence="10 11">Homooctamer. Dimer of tetramers.</text>
</comment>
<comment type="cofactor">
    <cofactor evidence="11">
        <name>NADPH</name>
        <dbReference type="ChEBI" id="CHEBI:57783"/>
    </cofactor>
</comment>
<comment type="cofactor">
    <cofactor evidence="1 11">
        <name>FMN</name>
        <dbReference type="ChEBI" id="CHEBI:58210"/>
    </cofactor>
</comment>
<feature type="binding site" evidence="11">
    <location>
        <begin position="97"/>
        <end position="99"/>
    </location>
    <ligand>
        <name>substrate</name>
    </ligand>
</feature>
<accession>A0ABU3Z0V8</accession>
<reference evidence="13 14" key="1">
    <citation type="submission" date="2020-05" db="EMBL/GenBank/DDBJ databases">
        <title>Isolation and characterization of methanoarchaea from a cold seep at offshore SW Taiwan.</title>
        <authorList>
            <person name="Chen Y.-W."/>
            <person name="Chen S.-C."/>
            <person name="Lai M.-C."/>
        </authorList>
    </citation>
    <scope>NUCLEOTIDE SEQUENCE [LARGE SCALE GENOMIC DNA]</scope>
    <source>
        <strain evidence="13 14">YWC-01</strain>
    </source>
</reference>
<evidence type="ECO:0000256" key="10">
    <source>
        <dbReference type="ARBA" id="ARBA00025810"/>
    </source>
</evidence>
<evidence type="ECO:0000256" key="1">
    <source>
        <dbReference type="ARBA" id="ARBA00001917"/>
    </source>
</evidence>
<dbReference type="PANTHER" id="PTHR43665">
    <property type="entry name" value="ISOPENTENYL-DIPHOSPHATE DELTA-ISOMERASE"/>
    <property type="match status" value="1"/>
</dbReference>
<feature type="binding site" evidence="11">
    <location>
        <begin position="67"/>
        <end position="69"/>
    </location>
    <ligand>
        <name>FMN</name>
        <dbReference type="ChEBI" id="CHEBI:58210"/>
    </ligand>
</feature>
<feature type="domain" description="FMN-dependent dehydrogenase" evidence="12">
    <location>
        <begin position="173"/>
        <end position="334"/>
    </location>
</feature>
<evidence type="ECO:0000256" key="8">
    <source>
        <dbReference type="ARBA" id="ARBA00023229"/>
    </source>
</evidence>
<gene>
    <name evidence="11" type="primary">fni</name>
    <name evidence="13" type="ORF">HL657_04545</name>
</gene>
<comment type="similarity">
    <text evidence="11">Belongs to the IPP isomerase type 2 family.</text>
</comment>
<dbReference type="SUPFAM" id="SSF51395">
    <property type="entry name" value="FMN-linked oxidoreductases"/>
    <property type="match status" value="1"/>
</dbReference>
<keyword evidence="8 11" id="KW-0414">Isoprene biosynthesis</keyword>
<feature type="binding site" evidence="11">
    <location>
        <begin position="291"/>
        <end position="292"/>
    </location>
    <ligand>
        <name>FMN</name>
        <dbReference type="ChEBI" id="CHEBI:58210"/>
    </ligand>
</feature>
<evidence type="ECO:0000256" key="6">
    <source>
        <dbReference type="ARBA" id="ARBA00022842"/>
    </source>
</evidence>
<dbReference type="HAMAP" id="MF_00354">
    <property type="entry name" value="Idi_2"/>
    <property type="match status" value="1"/>
</dbReference>
<feature type="binding site" evidence="11">
    <location>
        <position position="160"/>
    </location>
    <ligand>
        <name>substrate</name>
    </ligand>
</feature>
<dbReference type="InterPro" id="IPR011179">
    <property type="entry name" value="IPdP_isomerase"/>
</dbReference>
<feature type="binding site" evidence="11">
    <location>
        <position position="192"/>
    </location>
    <ligand>
        <name>FMN</name>
        <dbReference type="ChEBI" id="CHEBI:58210"/>
    </ligand>
</feature>
<dbReference type="InterPro" id="IPR013785">
    <property type="entry name" value="Aldolase_TIM"/>
</dbReference>
<comment type="cofactor">
    <cofactor evidence="11">
        <name>Mg(2+)</name>
        <dbReference type="ChEBI" id="CHEBI:18420"/>
    </cofactor>
</comment>
<comment type="function">
    <text evidence="11">Involved in the biosynthesis of isoprenoids. Catalyzes the 1,3-allylic rearrangement of the homoallylic substrate isopentenyl (IPP) to its allylic isomer, dimethylallyl diphosphate (DMAPP).</text>
</comment>
<dbReference type="InterPro" id="IPR000262">
    <property type="entry name" value="FMN-dep_DH"/>
</dbReference>
<evidence type="ECO:0000256" key="3">
    <source>
        <dbReference type="ARBA" id="ARBA00022630"/>
    </source>
</evidence>